<dbReference type="PANTHER" id="PTHR34406">
    <property type="entry name" value="PROTEIN YCEI"/>
    <property type="match status" value="1"/>
</dbReference>
<dbReference type="Gene3D" id="2.40.128.110">
    <property type="entry name" value="Lipid/polyisoprenoid-binding, YceI-like"/>
    <property type="match status" value="1"/>
</dbReference>
<gene>
    <name evidence="3" type="ORF">FBZ88_105227</name>
</gene>
<sequence>MKFLTPRVATTWATATLLGALLLAGPASAAGWTVDTAHSKLGFTGSQSGTAFSGQFTRWDATIDFDPANPAIGHATVTIDMASAKTGDVQKDQSLPEADWFSTKAFPKAVFEATSFKAKGGNQYDAVGTLTIRGIKKDVTLPFTLAVAGGKAHAVGKLDLVRTDYGVGQGAWGDGKMVALAVSVTVDLTATAK</sequence>
<evidence type="ECO:0000259" key="2">
    <source>
        <dbReference type="SMART" id="SM00867"/>
    </source>
</evidence>
<dbReference type="Proteomes" id="UP000316545">
    <property type="component" value="Unassembled WGS sequence"/>
</dbReference>
<dbReference type="AlphaFoldDB" id="A0A560G3N0"/>
<evidence type="ECO:0000313" key="4">
    <source>
        <dbReference type="Proteomes" id="UP000316545"/>
    </source>
</evidence>
<feature type="chain" id="PRO_5021795567" evidence="1">
    <location>
        <begin position="30"/>
        <end position="193"/>
    </location>
</feature>
<dbReference type="InterPro" id="IPR007372">
    <property type="entry name" value="Lipid/polyisoprenoid-bd_YceI"/>
</dbReference>
<keyword evidence="4" id="KW-1185">Reference proteome</keyword>
<proteinExistence type="predicted"/>
<protein>
    <submittedName>
        <fullName evidence="3">Polyisoprenoid-binding protein YceI</fullName>
    </submittedName>
</protein>
<evidence type="ECO:0000313" key="3">
    <source>
        <dbReference type="EMBL" id="TWB28508.1"/>
    </source>
</evidence>
<organism evidence="3 4">
    <name type="scientific">Nitrospirillum amazonense</name>
    <dbReference type="NCBI Taxonomy" id="28077"/>
    <lineage>
        <taxon>Bacteria</taxon>
        <taxon>Pseudomonadati</taxon>
        <taxon>Pseudomonadota</taxon>
        <taxon>Alphaproteobacteria</taxon>
        <taxon>Rhodospirillales</taxon>
        <taxon>Azospirillaceae</taxon>
        <taxon>Nitrospirillum</taxon>
    </lineage>
</organism>
<dbReference type="SUPFAM" id="SSF101874">
    <property type="entry name" value="YceI-like"/>
    <property type="match status" value="1"/>
</dbReference>
<reference evidence="3 4" key="1">
    <citation type="submission" date="2019-06" db="EMBL/GenBank/DDBJ databases">
        <title>Genomic Encyclopedia of Type Strains, Phase IV (KMG-V): Genome sequencing to study the core and pangenomes of soil and plant-associated prokaryotes.</title>
        <authorList>
            <person name="Whitman W."/>
        </authorList>
    </citation>
    <scope>NUCLEOTIDE SEQUENCE [LARGE SCALE GENOMIC DNA]</scope>
    <source>
        <strain evidence="3 4">BR 11865</strain>
    </source>
</reference>
<feature type="signal peptide" evidence="1">
    <location>
        <begin position="1"/>
        <end position="29"/>
    </location>
</feature>
<dbReference type="SMART" id="SM00867">
    <property type="entry name" value="YceI"/>
    <property type="match status" value="1"/>
</dbReference>
<evidence type="ECO:0000256" key="1">
    <source>
        <dbReference type="SAM" id="SignalP"/>
    </source>
</evidence>
<name>A0A560G3N0_9PROT</name>
<dbReference type="InterPro" id="IPR036761">
    <property type="entry name" value="TTHA0802/YceI-like_sf"/>
</dbReference>
<comment type="caution">
    <text evidence="3">The sequence shown here is derived from an EMBL/GenBank/DDBJ whole genome shotgun (WGS) entry which is preliminary data.</text>
</comment>
<feature type="domain" description="Lipid/polyisoprenoid-binding YceI-like" evidence="2">
    <location>
        <begin position="31"/>
        <end position="193"/>
    </location>
</feature>
<dbReference type="PANTHER" id="PTHR34406:SF1">
    <property type="entry name" value="PROTEIN YCEI"/>
    <property type="match status" value="1"/>
</dbReference>
<dbReference type="Pfam" id="PF04264">
    <property type="entry name" value="YceI"/>
    <property type="match status" value="1"/>
</dbReference>
<dbReference type="RefSeq" id="WP_145616606.1">
    <property type="nucleotide sequence ID" value="NZ_JAYNFR010000034.1"/>
</dbReference>
<dbReference type="EMBL" id="VITO01000005">
    <property type="protein sequence ID" value="TWB28508.1"/>
    <property type="molecule type" value="Genomic_DNA"/>
</dbReference>
<accession>A0A560G3N0</accession>
<keyword evidence="1" id="KW-0732">Signal</keyword>